<name>A0A6A7B5M6_9PLEO</name>
<proteinExistence type="predicted"/>
<evidence type="ECO:0000256" key="1">
    <source>
        <dbReference type="PROSITE-ProRule" id="PRU00023"/>
    </source>
</evidence>
<dbReference type="InterPro" id="IPR002110">
    <property type="entry name" value="Ankyrin_rpt"/>
</dbReference>
<dbReference type="EMBL" id="MU006310">
    <property type="protein sequence ID" value="KAF2849628.1"/>
    <property type="molecule type" value="Genomic_DNA"/>
</dbReference>
<dbReference type="SMART" id="SM00248">
    <property type="entry name" value="ANK"/>
    <property type="match status" value="4"/>
</dbReference>
<dbReference type="PANTHER" id="PTHR10039">
    <property type="entry name" value="AMELOGENIN"/>
    <property type="match status" value="1"/>
</dbReference>
<dbReference type="AlphaFoldDB" id="A0A6A7B5M6"/>
<keyword evidence="1" id="KW-0040">ANK repeat</keyword>
<dbReference type="OrthoDB" id="195446at2759"/>
<reference evidence="3" key="1">
    <citation type="submission" date="2020-01" db="EMBL/GenBank/DDBJ databases">
        <authorList>
            <consortium name="DOE Joint Genome Institute"/>
            <person name="Haridas S."/>
            <person name="Albert R."/>
            <person name="Binder M."/>
            <person name="Bloem J."/>
            <person name="Labutti K."/>
            <person name="Salamov A."/>
            <person name="Andreopoulos B."/>
            <person name="Baker S.E."/>
            <person name="Barry K."/>
            <person name="Bills G."/>
            <person name="Bluhm B.H."/>
            <person name="Cannon C."/>
            <person name="Castanera R."/>
            <person name="Culley D.E."/>
            <person name="Daum C."/>
            <person name="Ezra D."/>
            <person name="Gonzalez J.B."/>
            <person name="Henrissat B."/>
            <person name="Kuo A."/>
            <person name="Liang C."/>
            <person name="Lipzen A."/>
            <person name="Lutzoni F."/>
            <person name="Magnuson J."/>
            <person name="Mondo S."/>
            <person name="Nolan M."/>
            <person name="Ohm R."/>
            <person name="Pangilinan J."/>
            <person name="Park H.-J."/>
            <person name="Ramirez L."/>
            <person name="Alfaro M."/>
            <person name="Sun H."/>
            <person name="Tritt A."/>
            <person name="Yoshinaga Y."/>
            <person name="Zwiers L.-H."/>
            <person name="Turgeon B.G."/>
            <person name="Goodwin S.B."/>
            <person name="Spatafora J.W."/>
            <person name="Crous P.W."/>
            <person name="Grigoriev I.V."/>
        </authorList>
    </citation>
    <scope>NUCLEOTIDE SEQUENCE</scope>
    <source>
        <strain evidence="3">IPT5</strain>
    </source>
</reference>
<dbReference type="Pfam" id="PF22939">
    <property type="entry name" value="WHD_GPIID"/>
    <property type="match status" value="1"/>
</dbReference>
<evidence type="ECO:0000259" key="2">
    <source>
        <dbReference type="Pfam" id="PF22939"/>
    </source>
</evidence>
<keyword evidence="4" id="KW-1185">Reference proteome</keyword>
<dbReference type="InterPro" id="IPR036770">
    <property type="entry name" value="Ankyrin_rpt-contain_sf"/>
</dbReference>
<dbReference type="SUPFAM" id="SSF48403">
    <property type="entry name" value="Ankyrin repeat"/>
    <property type="match status" value="1"/>
</dbReference>
<protein>
    <recommendedName>
        <fullName evidence="2">GPI inositol-deacylase winged helix domain-containing protein</fullName>
    </recommendedName>
</protein>
<organism evidence="3 4">
    <name type="scientific">Plenodomus tracheiphilus IPT5</name>
    <dbReference type="NCBI Taxonomy" id="1408161"/>
    <lineage>
        <taxon>Eukaryota</taxon>
        <taxon>Fungi</taxon>
        <taxon>Dikarya</taxon>
        <taxon>Ascomycota</taxon>
        <taxon>Pezizomycotina</taxon>
        <taxon>Dothideomycetes</taxon>
        <taxon>Pleosporomycetidae</taxon>
        <taxon>Pleosporales</taxon>
        <taxon>Pleosporineae</taxon>
        <taxon>Leptosphaeriaceae</taxon>
        <taxon>Plenodomus</taxon>
    </lineage>
</organism>
<dbReference type="PROSITE" id="PS50088">
    <property type="entry name" value="ANK_REPEAT"/>
    <property type="match status" value="1"/>
</dbReference>
<dbReference type="PANTHER" id="PTHR10039:SF15">
    <property type="entry name" value="NACHT DOMAIN-CONTAINING PROTEIN"/>
    <property type="match status" value="1"/>
</dbReference>
<feature type="domain" description="GPI inositol-deacylase winged helix" evidence="2">
    <location>
        <begin position="180"/>
        <end position="252"/>
    </location>
</feature>
<accession>A0A6A7B5M6</accession>
<feature type="repeat" description="ANK" evidence="1">
    <location>
        <begin position="447"/>
        <end position="479"/>
    </location>
</feature>
<gene>
    <name evidence="3" type="ORF">T440DRAFT_469053</name>
</gene>
<dbReference type="Gene3D" id="1.25.40.20">
    <property type="entry name" value="Ankyrin repeat-containing domain"/>
    <property type="match status" value="2"/>
</dbReference>
<dbReference type="InterPro" id="IPR054471">
    <property type="entry name" value="GPIID_WHD"/>
</dbReference>
<sequence length="766" mass="86323">MYSRDPSSPTVEAYLDALTTVIKQLSKVYIVVDGLDELSSSSRRALLTTLLTLYEEGYISLFATSRDLPDISTRFHGCQTLERGLAAAKPQMVLYINAKMHNLVPQARSDRTLQSDIRRKVLSVARDRYQYVTAIMMMLAAENTLASLKLKLELLPSDLTGVYGLMMKKIEELPEEQSGVAKMALAWVLLAKRPLKSPELRHALAIKVEISELSEKEMPDIVEILALCGGLVVDDDTEGWKFCHISVTHYLQTLSRWFPDAKDAIATSCLAYLSLQTFRKEGRCSTNEKLKSRLTEYPFYSYAANYWAGHLSEVEEIPGESVCSFLTNENGVSSANQVMFMTVTVDDLSDPTCSYEIDHQLSGIHLAVHFELRSVLALLIQKEPRVISKDSRGRTPLWYATEINNDDAMRRLSTEDRVSFTRMLREGHMVLAESLLRAAGPLLRDPGLQTPLHAGTIMDNAHVMQFALQCGVDVNAKDAKGFTAFQYALQAGTVSAMNWLLKNSANVPDIRTEEWSRAYKMSHDFIVQLSGHRVGPKEVTFVPRDQIEEARVASHLDDVKQLYIFPQYQMWRADRAVDPCMMSQSPSLHYKCTHIPREDGDGTSLRYSLLSSVPISDGVDGKDGFQIEIKEMRIAWTMMIIPDGQGSSQWIPVEYYSTLPANSLPAGGADFLKALVKTMVEAWLKICTQIEDYLLHCRLNVLSANGQDLSLILRLLKDAQLGLYFVVISIIRVKLSKRFSLNIRSTPRKTWLRTTFRIYVLKLFAP</sequence>
<evidence type="ECO:0000313" key="3">
    <source>
        <dbReference type="EMBL" id="KAF2849628.1"/>
    </source>
</evidence>
<dbReference type="Proteomes" id="UP000799423">
    <property type="component" value="Unassembled WGS sequence"/>
</dbReference>
<evidence type="ECO:0000313" key="4">
    <source>
        <dbReference type="Proteomes" id="UP000799423"/>
    </source>
</evidence>